<keyword evidence="3" id="KW-1185">Reference proteome</keyword>
<evidence type="ECO:0000313" key="3">
    <source>
        <dbReference type="Proteomes" id="UP000275408"/>
    </source>
</evidence>
<sequence>IITVIPRFWVRRWHFVLWAILETTSIQRKSCSNDTFIARFISGFLYSNACDNDCASITWIHDRYYSCIRLRTHCLFSQILPEFICKLLERIRRVVMDTLRKN</sequence>
<evidence type="ECO:0008006" key="4">
    <source>
        <dbReference type="Google" id="ProtNLM"/>
    </source>
</evidence>
<keyword evidence="1" id="KW-0732">Signal</keyword>
<organism evidence="2 3">
    <name type="scientific">Pocillopora damicornis</name>
    <name type="common">Cauliflower coral</name>
    <name type="synonym">Millepora damicornis</name>
    <dbReference type="NCBI Taxonomy" id="46731"/>
    <lineage>
        <taxon>Eukaryota</taxon>
        <taxon>Metazoa</taxon>
        <taxon>Cnidaria</taxon>
        <taxon>Anthozoa</taxon>
        <taxon>Hexacorallia</taxon>
        <taxon>Scleractinia</taxon>
        <taxon>Astrocoeniina</taxon>
        <taxon>Pocilloporidae</taxon>
        <taxon>Pocillopora</taxon>
    </lineage>
</organism>
<feature type="non-terminal residue" evidence="2">
    <location>
        <position position="1"/>
    </location>
</feature>
<feature type="chain" id="PRO_5018044019" description="Secreted protein" evidence="1">
    <location>
        <begin position="29"/>
        <end position="102"/>
    </location>
</feature>
<comment type="caution">
    <text evidence="2">The sequence shown here is derived from an EMBL/GenBank/DDBJ whole genome shotgun (WGS) entry which is preliminary data.</text>
</comment>
<evidence type="ECO:0000313" key="2">
    <source>
        <dbReference type="EMBL" id="RMX59567.1"/>
    </source>
</evidence>
<gene>
    <name evidence="2" type="ORF">pdam_00003637</name>
</gene>
<accession>A0A3M6V0Z8</accession>
<name>A0A3M6V0Z8_POCDA</name>
<feature type="signal peptide" evidence="1">
    <location>
        <begin position="1"/>
        <end position="28"/>
    </location>
</feature>
<protein>
    <recommendedName>
        <fullName evidence="4">Secreted protein</fullName>
    </recommendedName>
</protein>
<evidence type="ECO:0000256" key="1">
    <source>
        <dbReference type="SAM" id="SignalP"/>
    </source>
</evidence>
<reference evidence="2 3" key="1">
    <citation type="journal article" date="2018" name="Sci. Rep.">
        <title>Comparative analysis of the Pocillopora damicornis genome highlights role of immune system in coral evolution.</title>
        <authorList>
            <person name="Cunning R."/>
            <person name="Bay R.A."/>
            <person name="Gillette P."/>
            <person name="Baker A.C."/>
            <person name="Traylor-Knowles N."/>
        </authorList>
    </citation>
    <scope>NUCLEOTIDE SEQUENCE [LARGE SCALE GENOMIC DNA]</scope>
    <source>
        <strain evidence="2">RSMAS</strain>
        <tissue evidence="2">Whole animal</tissue>
    </source>
</reference>
<dbReference type="EMBL" id="RCHS01000309">
    <property type="protein sequence ID" value="RMX59567.1"/>
    <property type="molecule type" value="Genomic_DNA"/>
</dbReference>
<proteinExistence type="predicted"/>
<dbReference type="AlphaFoldDB" id="A0A3M6V0Z8"/>
<dbReference type="Proteomes" id="UP000275408">
    <property type="component" value="Unassembled WGS sequence"/>
</dbReference>
<feature type="non-terminal residue" evidence="2">
    <location>
        <position position="102"/>
    </location>
</feature>